<dbReference type="Proteomes" id="UP001156905">
    <property type="component" value="Unassembled WGS sequence"/>
</dbReference>
<evidence type="ECO:0000259" key="1">
    <source>
        <dbReference type="Pfam" id="PF03050"/>
    </source>
</evidence>
<accession>A0ABQ6B2V5</accession>
<gene>
    <name evidence="2" type="ORF">GCM10007857_44920</name>
</gene>
<dbReference type="PANTHER" id="PTHR33678:SF1">
    <property type="entry name" value="BLL1576 PROTEIN"/>
    <property type="match status" value="1"/>
</dbReference>
<protein>
    <recommendedName>
        <fullName evidence="1">Transposase IS66 central domain-containing protein</fullName>
    </recommendedName>
</protein>
<keyword evidence="3" id="KW-1185">Reference proteome</keyword>
<comment type="caution">
    <text evidence="2">The sequence shown here is derived from an EMBL/GenBank/DDBJ whole genome shotgun (WGS) entry which is preliminary data.</text>
</comment>
<proteinExistence type="predicted"/>
<evidence type="ECO:0000313" key="3">
    <source>
        <dbReference type="Proteomes" id="UP001156905"/>
    </source>
</evidence>
<dbReference type="EMBL" id="BSOW01000015">
    <property type="protein sequence ID" value="GLR87781.1"/>
    <property type="molecule type" value="Genomic_DNA"/>
</dbReference>
<dbReference type="InterPro" id="IPR052344">
    <property type="entry name" value="Transposase-related"/>
</dbReference>
<sequence length="135" mass="14908">MPATQRAAARQSDTRPLIEDFKHWLEARLLEVSKKSGLGKAIRYTLNHWEGLTRFINDGRIEIDSNTVERSIKPIGLGKKNYLFAGSDVGASYCSSGDALIKEGDFAADLEISGDVIVWHRLRGTQRLAAGRHAG</sequence>
<dbReference type="Pfam" id="PF03050">
    <property type="entry name" value="DDE_Tnp_IS66"/>
    <property type="match status" value="1"/>
</dbReference>
<evidence type="ECO:0000313" key="2">
    <source>
        <dbReference type="EMBL" id="GLR87781.1"/>
    </source>
</evidence>
<name>A0ABQ6B2V5_9BRAD</name>
<feature type="domain" description="Transposase IS66 central" evidence="1">
    <location>
        <begin position="3"/>
        <end position="92"/>
    </location>
</feature>
<dbReference type="InterPro" id="IPR004291">
    <property type="entry name" value="Transposase_IS66_central"/>
</dbReference>
<organism evidence="2 3">
    <name type="scientific">Bradyrhizobium iriomotense</name>
    <dbReference type="NCBI Taxonomy" id="441950"/>
    <lineage>
        <taxon>Bacteria</taxon>
        <taxon>Pseudomonadati</taxon>
        <taxon>Pseudomonadota</taxon>
        <taxon>Alphaproteobacteria</taxon>
        <taxon>Hyphomicrobiales</taxon>
        <taxon>Nitrobacteraceae</taxon>
        <taxon>Bradyrhizobium</taxon>
    </lineage>
</organism>
<dbReference type="PANTHER" id="PTHR33678">
    <property type="entry name" value="BLL1576 PROTEIN"/>
    <property type="match status" value="1"/>
</dbReference>
<reference evidence="3" key="1">
    <citation type="journal article" date="2019" name="Int. J. Syst. Evol. Microbiol.">
        <title>The Global Catalogue of Microorganisms (GCM) 10K type strain sequencing project: providing services to taxonomists for standard genome sequencing and annotation.</title>
        <authorList>
            <consortium name="The Broad Institute Genomics Platform"/>
            <consortium name="The Broad Institute Genome Sequencing Center for Infectious Disease"/>
            <person name="Wu L."/>
            <person name="Ma J."/>
        </authorList>
    </citation>
    <scope>NUCLEOTIDE SEQUENCE [LARGE SCALE GENOMIC DNA]</scope>
    <source>
        <strain evidence="3">NBRC 102520</strain>
    </source>
</reference>